<keyword evidence="4 8" id="KW-0418">Kinase</keyword>
<feature type="binding site" evidence="8">
    <location>
        <begin position="10"/>
        <end position="18"/>
    </location>
    <ligand>
        <name>ATP</name>
        <dbReference type="ChEBI" id="CHEBI:30616"/>
    </ligand>
</feature>
<dbReference type="Gene3D" id="3.40.50.300">
    <property type="entry name" value="P-loop containing nucleotide triphosphate hydrolases"/>
    <property type="match status" value="1"/>
</dbReference>
<evidence type="ECO:0000256" key="5">
    <source>
        <dbReference type="ARBA" id="ARBA00022840"/>
    </source>
</evidence>
<dbReference type="InterPro" id="IPR011994">
    <property type="entry name" value="Cytidylate_kinase_dom"/>
</dbReference>
<comment type="similarity">
    <text evidence="1 8">Belongs to the cytidylate kinase family. Type 1 subfamily.</text>
</comment>
<sequence length="220" mass="24216">MAKLIVTIDGPAGVGKSTMAKRLARELGIPYLDTGAMFRAVAWKLGEGSWDWDETRLKDELAGFDFTLSGVGEDSVLSLNGTPIGNEIRTEQVGMWASNVATLPVVRAYLKTAQQSLGARFSLVAEGRDMGTVIFPDAPHKFFLDASVEERANRRFHQLEGLGKPADLEELKEQIARRDHQDRNRAVAPLRPADDAVTIDTTELDKDRVFALLAEHAGER</sequence>
<dbReference type="HAMAP" id="MF_00238">
    <property type="entry name" value="Cytidyl_kinase_type1"/>
    <property type="match status" value="1"/>
</dbReference>
<dbReference type="InterPro" id="IPR003136">
    <property type="entry name" value="Cytidylate_kin"/>
</dbReference>
<protein>
    <recommendedName>
        <fullName evidence="8">Cytidylate kinase</fullName>
        <shortName evidence="8">CK</shortName>
        <ecNumber evidence="8">2.7.4.25</ecNumber>
    </recommendedName>
    <alternativeName>
        <fullName evidence="8">Cytidine monophosphate kinase</fullName>
        <shortName evidence="8">CMP kinase</shortName>
    </alternativeName>
</protein>
<comment type="catalytic activity">
    <reaction evidence="7 8">
        <text>CMP + ATP = CDP + ADP</text>
        <dbReference type="Rhea" id="RHEA:11600"/>
        <dbReference type="ChEBI" id="CHEBI:30616"/>
        <dbReference type="ChEBI" id="CHEBI:58069"/>
        <dbReference type="ChEBI" id="CHEBI:60377"/>
        <dbReference type="ChEBI" id="CHEBI:456216"/>
        <dbReference type="EC" id="2.7.4.25"/>
    </reaction>
</comment>
<dbReference type="KEGG" id="psel:GM415_07135"/>
<evidence type="ECO:0000256" key="6">
    <source>
        <dbReference type="ARBA" id="ARBA00047615"/>
    </source>
</evidence>
<reference evidence="10 11" key="1">
    <citation type="submission" date="2019-11" db="EMBL/GenBank/DDBJ databases">
        <authorList>
            <person name="Zheng R.K."/>
            <person name="Sun C.M."/>
        </authorList>
    </citation>
    <scope>NUCLEOTIDE SEQUENCE [LARGE SCALE GENOMIC DNA]</scope>
    <source>
        <strain evidence="10 11">SRB007</strain>
    </source>
</reference>
<feature type="domain" description="Cytidylate kinase" evidence="9">
    <location>
        <begin position="6"/>
        <end position="215"/>
    </location>
</feature>
<comment type="subcellular location">
    <subcellularLocation>
        <location evidence="8">Cytoplasm</location>
    </subcellularLocation>
</comment>
<keyword evidence="5 8" id="KW-0067">ATP-binding</keyword>
<dbReference type="GO" id="GO:0005524">
    <property type="term" value="F:ATP binding"/>
    <property type="evidence" value="ECO:0007669"/>
    <property type="project" value="UniProtKB-UniRule"/>
</dbReference>
<dbReference type="GO" id="GO:0036431">
    <property type="term" value="F:dCMP kinase activity"/>
    <property type="evidence" value="ECO:0007669"/>
    <property type="project" value="InterPro"/>
</dbReference>
<dbReference type="AlphaFoldDB" id="A0A6I6JFV6"/>
<evidence type="ECO:0000313" key="11">
    <source>
        <dbReference type="Proteomes" id="UP000428328"/>
    </source>
</evidence>
<evidence type="ECO:0000256" key="2">
    <source>
        <dbReference type="ARBA" id="ARBA00022679"/>
    </source>
</evidence>
<dbReference type="InterPro" id="IPR027417">
    <property type="entry name" value="P-loop_NTPase"/>
</dbReference>
<evidence type="ECO:0000256" key="8">
    <source>
        <dbReference type="HAMAP-Rule" id="MF_00238"/>
    </source>
</evidence>
<evidence type="ECO:0000256" key="3">
    <source>
        <dbReference type="ARBA" id="ARBA00022741"/>
    </source>
</evidence>
<name>A0A6I6JFV6_9BACT</name>
<dbReference type="EMBL" id="CP046400">
    <property type="protein sequence ID" value="QGY39908.1"/>
    <property type="molecule type" value="Genomic_DNA"/>
</dbReference>
<dbReference type="SUPFAM" id="SSF52540">
    <property type="entry name" value="P-loop containing nucleoside triphosphate hydrolases"/>
    <property type="match status" value="1"/>
</dbReference>
<dbReference type="Proteomes" id="UP000428328">
    <property type="component" value="Chromosome"/>
</dbReference>
<dbReference type="RefSeq" id="WP_158947132.1">
    <property type="nucleotide sequence ID" value="NZ_CP046400.1"/>
</dbReference>
<dbReference type="GO" id="GO:0005829">
    <property type="term" value="C:cytosol"/>
    <property type="evidence" value="ECO:0007669"/>
    <property type="project" value="TreeGrafter"/>
</dbReference>
<comment type="catalytic activity">
    <reaction evidence="6 8">
        <text>dCMP + ATP = dCDP + ADP</text>
        <dbReference type="Rhea" id="RHEA:25094"/>
        <dbReference type="ChEBI" id="CHEBI:30616"/>
        <dbReference type="ChEBI" id="CHEBI:57566"/>
        <dbReference type="ChEBI" id="CHEBI:58593"/>
        <dbReference type="ChEBI" id="CHEBI:456216"/>
        <dbReference type="EC" id="2.7.4.25"/>
    </reaction>
</comment>
<dbReference type="CDD" id="cd02019">
    <property type="entry name" value="NK"/>
    <property type="match status" value="1"/>
</dbReference>
<keyword evidence="3 8" id="KW-0547">Nucleotide-binding</keyword>
<dbReference type="Pfam" id="PF02224">
    <property type="entry name" value="Cytidylate_kin"/>
    <property type="match status" value="1"/>
</dbReference>
<evidence type="ECO:0000256" key="7">
    <source>
        <dbReference type="ARBA" id="ARBA00048478"/>
    </source>
</evidence>
<keyword evidence="8" id="KW-0963">Cytoplasm</keyword>
<keyword evidence="11" id="KW-1185">Reference proteome</keyword>
<dbReference type="EC" id="2.7.4.25" evidence="8"/>
<evidence type="ECO:0000259" key="9">
    <source>
        <dbReference type="Pfam" id="PF02224"/>
    </source>
</evidence>
<dbReference type="NCBIfam" id="TIGR00017">
    <property type="entry name" value="cmk"/>
    <property type="match status" value="1"/>
</dbReference>
<dbReference type="GO" id="GO:0015949">
    <property type="term" value="P:nucleobase-containing small molecule interconversion"/>
    <property type="evidence" value="ECO:0007669"/>
    <property type="project" value="TreeGrafter"/>
</dbReference>
<dbReference type="PANTHER" id="PTHR21299">
    <property type="entry name" value="CYTIDYLATE KINASE/PANTOATE-BETA-ALANINE LIGASE"/>
    <property type="match status" value="1"/>
</dbReference>
<evidence type="ECO:0000256" key="1">
    <source>
        <dbReference type="ARBA" id="ARBA00009427"/>
    </source>
</evidence>
<dbReference type="CDD" id="cd02020">
    <property type="entry name" value="CMPK"/>
    <property type="match status" value="1"/>
</dbReference>
<dbReference type="GO" id="GO:0006220">
    <property type="term" value="P:pyrimidine nucleotide metabolic process"/>
    <property type="evidence" value="ECO:0007669"/>
    <property type="project" value="UniProtKB-UniRule"/>
</dbReference>
<keyword evidence="2 8" id="KW-0808">Transferase</keyword>
<dbReference type="PANTHER" id="PTHR21299:SF2">
    <property type="entry name" value="CYTIDYLATE KINASE"/>
    <property type="match status" value="1"/>
</dbReference>
<evidence type="ECO:0000313" key="10">
    <source>
        <dbReference type="EMBL" id="QGY39908.1"/>
    </source>
</evidence>
<accession>A0A6I6JFV6</accession>
<gene>
    <name evidence="8" type="primary">cmk</name>
    <name evidence="10" type="ORF">GM415_07135</name>
</gene>
<proteinExistence type="inferred from homology"/>
<evidence type="ECO:0000256" key="4">
    <source>
        <dbReference type="ARBA" id="ARBA00022777"/>
    </source>
</evidence>
<organism evidence="10 11">
    <name type="scientific">Pseudodesulfovibrio cashew</name>
    <dbReference type="NCBI Taxonomy" id="2678688"/>
    <lineage>
        <taxon>Bacteria</taxon>
        <taxon>Pseudomonadati</taxon>
        <taxon>Thermodesulfobacteriota</taxon>
        <taxon>Desulfovibrionia</taxon>
        <taxon>Desulfovibrionales</taxon>
        <taxon>Desulfovibrionaceae</taxon>
    </lineage>
</organism>